<dbReference type="Gene3D" id="2.170.180.11">
    <property type="entry name" value="Methuselah ectodomain, domain 2"/>
    <property type="match status" value="1"/>
</dbReference>
<sequence length="455" mass="49948">MRWVSFGVGATTAADRSGRSCRANMWIMTLLLVAAVTATDGDTALYKCCGPSSSFRPDIITSHLSCDLAVSPLQVHGAQVKHGFPECCNKSLIVLGQNTSRPFSQYCIDKLEMEDDKVQPDSVVGYECDDDDSVRNLTSPTVMKITKCCLNGTYDPGSHICRDISDGQEILQNVLLRDTACFVNVQYGLSECDSSQAVVTLVVTSDNIKILISGAVVVNTSNALLTLEDGSFCMDSVVNGSSSVVIKFCQDIGTACTERPCVQKCCPDGYGMIESKSCRPSDFDFNPQFYNTRSTNNGFEHVEAEVPSFAILSNLECDKFILQPEQTERDLSYLEADGRLHVPRHSDRHLKTDKYCLEKVFLPEYEMEGIYTFLCFPEDTIEPNQIQFILCALGLITSSVFLLVTFLVYACLPSLQNLHGKTLMCHVVSLFAAYVCLSVAQLGGGNLDQSFCAAM</sequence>
<evidence type="ECO:0000256" key="3">
    <source>
        <dbReference type="ARBA" id="ARBA00022729"/>
    </source>
</evidence>
<keyword evidence="11" id="KW-1185">Reference proteome</keyword>
<keyword evidence="3 8" id="KW-0732">Signal</keyword>
<dbReference type="InterPro" id="IPR052808">
    <property type="entry name" value="GPCR_Mth-like"/>
</dbReference>
<dbReference type="Pfam" id="PF06652">
    <property type="entry name" value="Methuselah_N"/>
    <property type="match status" value="1"/>
</dbReference>
<feature type="chain" id="PRO_5026681638" description="Methuselah N-terminal domain-containing protein" evidence="8">
    <location>
        <begin position="39"/>
        <end position="455"/>
    </location>
</feature>
<keyword evidence="7" id="KW-0812">Transmembrane</keyword>
<keyword evidence="6" id="KW-0807">Transducer</keyword>
<keyword evidence="5" id="KW-0675">Receptor</keyword>
<dbReference type="OrthoDB" id="8182178at2759"/>
<evidence type="ECO:0000256" key="5">
    <source>
        <dbReference type="ARBA" id="ARBA00023170"/>
    </source>
</evidence>
<comment type="caution">
    <text evidence="10">The sequence shown here is derived from an EMBL/GenBank/DDBJ whole genome shotgun (WGS) entry which is preliminary data.</text>
</comment>
<evidence type="ECO:0000256" key="7">
    <source>
        <dbReference type="SAM" id="Phobius"/>
    </source>
</evidence>
<feature type="transmembrane region" description="Helical" evidence="7">
    <location>
        <begin position="423"/>
        <end position="442"/>
    </location>
</feature>
<evidence type="ECO:0000256" key="1">
    <source>
        <dbReference type="ARBA" id="ARBA00004141"/>
    </source>
</evidence>
<dbReference type="SUPFAM" id="SSF63877">
    <property type="entry name" value="Methuselah ectodomain"/>
    <property type="match status" value="1"/>
</dbReference>
<protein>
    <recommendedName>
        <fullName evidence="9">Methuselah N-terminal domain-containing protein</fullName>
    </recommendedName>
</protein>
<dbReference type="PANTHER" id="PTHR46953">
    <property type="entry name" value="G-PROTEIN COUPLED RECEPTOR MTH-LIKE 1-RELATED"/>
    <property type="match status" value="1"/>
</dbReference>
<evidence type="ECO:0000313" key="11">
    <source>
        <dbReference type="Proteomes" id="UP000502823"/>
    </source>
</evidence>
<feature type="domain" description="Methuselah N-terminal" evidence="9">
    <location>
        <begin position="253"/>
        <end position="366"/>
    </location>
</feature>
<accession>A0A6L2QAI3</accession>
<keyword evidence="4" id="KW-0297">G-protein coupled receptor</keyword>
<evidence type="ECO:0000256" key="6">
    <source>
        <dbReference type="ARBA" id="ARBA00023224"/>
    </source>
</evidence>
<keyword evidence="7" id="KW-0472">Membrane</keyword>
<gene>
    <name evidence="10" type="ORF">Cfor_11240</name>
</gene>
<dbReference type="GO" id="GO:0004930">
    <property type="term" value="F:G protein-coupled receptor activity"/>
    <property type="evidence" value="ECO:0007669"/>
    <property type="project" value="UniProtKB-KW"/>
</dbReference>
<name>A0A6L2QAI3_COPFO</name>
<dbReference type="Gene3D" id="1.20.1070.10">
    <property type="entry name" value="Rhodopsin 7-helix transmembrane proteins"/>
    <property type="match status" value="1"/>
</dbReference>
<dbReference type="InterPro" id="IPR036272">
    <property type="entry name" value="Methuselah_N_sf"/>
</dbReference>
<comment type="similarity">
    <text evidence="2">Belongs to the G-protein coupled receptor 2 family. Mth subfamily.</text>
</comment>
<feature type="signal peptide" evidence="8">
    <location>
        <begin position="1"/>
        <end position="38"/>
    </location>
</feature>
<evidence type="ECO:0000256" key="2">
    <source>
        <dbReference type="ARBA" id="ARBA00008979"/>
    </source>
</evidence>
<evidence type="ECO:0000256" key="4">
    <source>
        <dbReference type="ARBA" id="ARBA00023040"/>
    </source>
</evidence>
<dbReference type="Proteomes" id="UP000502823">
    <property type="component" value="Unassembled WGS sequence"/>
</dbReference>
<keyword evidence="7" id="KW-1133">Transmembrane helix</keyword>
<evidence type="ECO:0000259" key="9">
    <source>
        <dbReference type="Pfam" id="PF06652"/>
    </source>
</evidence>
<dbReference type="PANTHER" id="PTHR46953:SF1">
    <property type="entry name" value="G-PROTEIN COUPLED RECEPTOR MTH-LIKE 1-RELATED"/>
    <property type="match status" value="1"/>
</dbReference>
<feature type="transmembrane region" description="Helical" evidence="7">
    <location>
        <begin position="386"/>
        <end position="411"/>
    </location>
</feature>
<proteinExistence type="inferred from homology"/>
<dbReference type="InterPro" id="IPR023311">
    <property type="entry name" value="Methusela_ecto_dom_2"/>
</dbReference>
<dbReference type="InterPro" id="IPR010596">
    <property type="entry name" value="Methuselah_N_dom"/>
</dbReference>
<evidence type="ECO:0000313" key="10">
    <source>
        <dbReference type="EMBL" id="GFG38827.1"/>
    </source>
</evidence>
<feature type="non-terminal residue" evidence="10">
    <location>
        <position position="455"/>
    </location>
</feature>
<comment type="subcellular location">
    <subcellularLocation>
        <location evidence="1">Membrane</location>
        <topology evidence="1">Multi-pass membrane protein</topology>
    </subcellularLocation>
</comment>
<evidence type="ECO:0000256" key="8">
    <source>
        <dbReference type="SAM" id="SignalP"/>
    </source>
</evidence>
<dbReference type="InParanoid" id="A0A6L2QAI3"/>
<dbReference type="EMBL" id="BLKM01000822">
    <property type="protein sequence ID" value="GFG38827.1"/>
    <property type="molecule type" value="Genomic_DNA"/>
</dbReference>
<organism evidence="10 11">
    <name type="scientific">Coptotermes formosanus</name>
    <name type="common">Formosan subterranean termite</name>
    <dbReference type="NCBI Taxonomy" id="36987"/>
    <lineage>
        <taxon>Eukaryota</taxon>
        <taxon>Metazoa</taxon>
        <taxon>Ecdysozoa</taxon>
        <taxon>Arthropoda</taxon>
        <taxon>Hexapoda</taxon>
        <taxon>Insecta</taxon>
        <taxon>Pterygota</taxon>
        <taxon>Neoptera</taxon>
        <taxon>Polyneoptera</taxon>
        <taxon>Dictyoptera</taxon>
        <taxon>Blattodea</taxon>
        <taxon>Blattoidea</taxon>
        <taxon>Termitoidae</taxon>
        <taxon>Rhinotermitidae</taxon>
        <taxon>Coptotermes</taxon>
    </lineage>
</organism>
<dbReference type="AlphaFoldDB" id="A0A6L2QAI3"/>
<reference evidence="11" key="1">
    <citation type="submission" date="2020-01" db="EMBL/GenBank/DDBJ databases">
        <title>Draft genome sequence of the Termite Coptotermes fromosanus.</title>
        <authorList>
            <person name="Itakura S."/>
            <person name="Yosikawa Y."/>
            <person name="Umezawa K."/>
        </authorList>
    </citation>
    <scope>NUCLEOTIDE SEQUENCE [LARGE SCALE GENOMIC DNA]</scope>
</reference>
<dbReference type="GO" id="GO:0016020">
    <property type="term" value="C:membrane"/>
    <property type="evidence" value="ECO:0007669"/>
    <property type="project" value="UniProtKB-SubCell"/>
</dbReference>